<comment type="subcellular location">
    <subcellularLocation>
        <location evidence="1">Cell membrane</location>
        <topology evidence="1">Peripheral membrane protein</topology>
    </subcellularLocation>
</comment>
<accession>D3QB32</accession>
<dbReference type="KEGG" id="sna:Snas_1139"/>
<dbReference type="eggNOG" id="COG0444">
    <property type="taxonomic scope" value="Bacteria"/>
</dbReference>
<keyword evidence="3" id="KW-0813">Transport</keyword>
<dbReference type="HOGENOM" id="CLU_000604_1_23_11"/>
<dbReference type="STRING" id="446470.Snas_1139"/>
<dbReference type="EMBL" id="CP001778">
    <property type="protein sequence ID" value="ADD40849.1"/>
    <property type="molecule type" value="Genomic_DNA"/>
</dbReference>
<sequence>MNDEDTAKPLLSVRDLRIDYRTGAGRTVNAIRGVDFDLYPHQSLALVGESGCGKSTLALGLMRLLPKLGRIPSGSVTYRDPNGKTYDVLDLSTDRLRQWRWSEVAMVFQGAMNAFNPVLKIVDQFADTMKAHAPKGKKFSKNEIYDRAAATLESVRLEPKRVLPSYPHELSGGMRQRVLIALSLLLKPQVLVLDEPTTALDLLTQRAIVDMLHELRAELGFAMIFVSHDLPLASELADRVATMYAGRIIESGTTRDTFMTPRHPYTRGLIKAVPPVRAAALEPTSIPGSPPDLAALPTGCTFRARCEYAIDECETTDPGLELIAERDRGVNHEAACIRWQTVHLEPEEAKR</sequence>
<dbReference type="OrthoDB" id="5357528at2"/>
<dbReference type="NCBIfam" id="TIGR01727">
    <property type="entry name" value="oligo_HPY"/>
    <property type="match status" value="1"/>
</dbReference>
<dbReference type="PANTHER" id="PTHR43297:SF14">
    <property type="entry name" value="ATPASE AAA-TYPE CORE DOMAIN-CONTAINING PROTEIN"/>
    <property type="match status" value="1"/>
</dbReference>
<feature type="domain" description="ABC transporter" evidence="10">
    <location>
        <begin position="13"/>
        <end position="270"/>
    </location>
</feature>
<organism evidence="11 12">
    <name type="scientific">Stackebrandtia nassauensis (strain DSM 44728 / CIP 108903 / NRRL B-16338 / NBRC 102104 / LLR-40K-21)</name>
    <dbReference type="NCBI Taxonomy" id="446470"/>
    <lineage>
        <taxon>Bacteria</taxon>
        <taxon>Bacillati</taxon>
        <taxon>Actinomycetota</taxon>
        <taxon>Actinomycetes</taxon>
        <taxon>Glycomycetales</taxon>
        <taxon>Glycomycetaceae</taxon>
        <taxon>Stackebrandtia</taxon>
    </lineage>
</organism>
<evidence type="ECO:0000256" key="2">
    <source>
        <dbReference type="ARBA" id="ARBA00005417"/>
    </source>
</evidence>
<evidence type="ECO:0000256" key="6">
    <source>
        <dbReference type="ARBA" id="ARBA00022741"/>
    </source>
</evidence>
<dbReference type="GO" id="GO:0005524">
    <property type="term" value="F:ATP binding"/>
    <property type="evidence" value="ECO:0007669"/>
    <property type="project" value="UniProtKB-KW"/>
</dbReference>
<protein>
    <submittedName>
        <fullName evidence="11">Oligopeptide/dipeptide ABC transporter, ATPase subunit</fullName>
    </submittedName>
</protein>
<dbReference type="InterPro" id="IPR003593">
    <property type="entry name" value="AAA+_ATPase"/>
</dbReference>
<evidence type="ECO:0000313" key="12">
    <source>
        <dbReference type="Proteomes" id="UP000000844"/>
    </source>
</evidence>
<keyword evidence="8" id="KW-1278">Translocase</keyword>
<dbReference type="Pfam" id="PF08352">
    <property type="entry name" value="oligo_HPY"/>
    <property type="match status" value="1"/>
</dbReference>
<evidence type="ECO:0000256" key="5">
    <source>
        <dbReference type="ARBA" id="ARBA00022519"/>
    </source>
</evidence>
<dbReference type="InterPro" id="IPR017871">
    <property type="entry name" value="ABC_transporter-like_CS"/>
</dbReference>
<dbReference type="RefSeq" id="WP_013016420.1">
    <property type="nucleotide sequence ID" value="NC_013947.1"/>
</dbReference>
<dbReference type="PANTHER" id="PTHR43297">
    <property type="entry name" value="OLIGOPEPTIDE TRANSPORT ATP-BINDING PROTEIN APPD"/>
    <property type="match status" value="1"/>
</dbReference>
<dbReference type="GO" id="GO:0016887">
    <property type="term" value="F:ATP hydrolysis activity"/>
    <property type="evidence" value="ECO:0007669"/>
    <property type="project" value="InterPro"/>
</dbReference>
<dbReference type="InterPro" id="IPR027417">
    <property type="entry name" value="P-loop_NTPase"/>
</dbReference>
<keyword evidence="6" id="KW-0547">Nucleotide-binding</keyword>
<name>D3QB32_STANL</name>
<dbReference type="Proteomes" id="UP000000844">
    <property type="component" value="Chromosome"/>
</dbReference>
<evidence type="ECO:0000256" key="9">
    <source>
        <dbReference type="ARBA" id="ARBA00023136"/>
    </source>
</evidence>
<evidence type="ECO:0000256" key="7">
    <source>
        <dbReference type="ARBA" id="ARBA00022840"/>
    </source>
</evidence>
<dbReference type="InterPro" id="IPR003439">
    <property type="entry name" value="ABC_transporter-like_ATP-bd"/>
</dbReference>
<dbReference type="SMART" id="SM00382">
    <property type="entry name" value="AAA"/>
    <property type="match status" value="1"/>
</dbReference>
<dbReference type="GO" id="GO:0005886">
    <property type="term" value="C:plasma membrane"/>
    <property type="evidence" value="ECO:0007669"/>
    <property type="project" value="UniProtKB-SubCell"/>
</dbReference>
<comment type="similarity">
    <text evidence="2">Belongs to the ABC transporter superfamily.</text>
</comment>
<dbReference type="Pfam" id="PF00005">
    <property type="entry name" value="ABC_tran"/>
    <property type="match status" value="1"/>
</dbReference>
<dbReference type="SUPFAM" id="SSF52540">
    <property type="entry name" value="P-loop containing nucleoside triphosphate hydrolases"/>
    <property type="match status" value="1"/>
</dbReference>
<dbReference type="InterPro" id="IPR050388">
    <property type="entry name" value="ABC_Ni/Peptide_Import"/>
</dbReference>
<dbReference type="CDD" id="cd03257">
    <property type="entry name" value="ABC_NikE_OppD_transporters"/>
    <property type="match status" value="1"/>
</dbReference>
<reference evidence="11 12" key="1">
    <citation type="journal article" date="2009" name="Stand. Genomic Sci.">
        <title>Complete genome sequence of Stackebrandtia nassauensis type strain (LLR-40K-21).</title>
        <authorList>
            <person name="Munk C."/>
            <person name="Lapidus A."/>
            <person name="Copeland A."/>
            <person name="Jando M."/>
            <person name="Mayilraj S."/>
            <person name="Glavina Del Rio T."/>
            <person name="Nolan M."/>
            <person name="Chen F."/>
            <person name="Lucas S."/>
            <person name="Tice H."/>
            <person name="Cheng J.F."/>
            <person name="Han C."/>
            <person name="Detter J.C."/>
            <person name="Bruce D."/>
            <person name="Goodwin L."/>
            <person name="Chain P."/>
            <person name="Pitluck S."/>
            <person name="Goker M."/>
            <person name="Ovchinikova G."/>
            <person name="Pati A."/>
            <person name="Ivanova N."/>
            <person name="Mavromatis K."/>
            <person name="Chen A."/>
            <person name="Palaniappan K."/>
            <person name="Land M."/>
            <person name="Hauser L."/>
            <person name="Chang Y.J."/>
            <person name="Jeffries C.D."/>
            <person name="Bristow J."/>
            <person name="Eisen J.A."/>
            <person name="Markowitz V."/>
            <person name="Hugenholtz P."/>
            <person name="Kyrpides N.C."/>
            <person name="Klenk H.P."/>
        </authorList>
    </citation>
    <scope>NUCLEOTIDE SEQUENCE [LARGE SCALE GENOMIC DNA]</scope>
    <source>
        <strain evidence="12">DSM 44728 / CIP 108903 / NRRL B-16338 / NBRC 102104 / LLR-40K-21</strain>
    </source>
</reference>
<dbReference type="AlphaFoldDB" id="D3QB32"/>
<evidence type="ECO:0000256" key="3">
    <source>
        <dbReference type="ARBA" id="ARBA00022448"/>
    </source>
</evidence>
<dbReference type="InterPro" id="IPR013563">
    <property type="entry name" value="Oligopep_ABC_C"/>
</dbReference>
<dbReference type="PROSITE" id="PS00211">
    <property type="entry name" value="ABC_TRANSPORTER_1"/>
    <property type="match status" value="1"/>
</dbReference>
<evidence type="ECO:0000313" key="11">
    <source>
        <dbReference type="EMBL" id="ADD40849.1"/>
    </source>
</evidence>
<keyword evidence="5" id="KW-0997">Cell inner membrane</keyword>
<keyword evidence="7" id="KW-0067">ATP-binding</keyword>
<dbReference type="GO" id="GO:0015833">
    <property type="term" value="P:peptide transport"/>
    <property type="evidence" value="ECO:0007669"/>
    <property type="project" value="InterPro"/>
</dbReference>
<keyword evidence="4" id="KW-1003">Cell membrane</keyword>
<keyword evidence="12" id="KW-1185">Reference proteome</keyword>
<evidence type="ECO:0000256" key="4">
    <source>
        <dbReference type="ARBA" id="ARBA00022475"/>
    </source>
</evidence>
<evidence type="ECO:0000256" key="8">
    <source>
        <dbReference type="ARBA" id="ARBA00022967"/>
    </source>
</evidence>
<keyword evidence="9" id="KW-0472">Membrane</keyword>
<gene>
    <name evidence="11" type="ordered locus">Snas_1139</name>
</gene>
<proteinExistence type="inferred from homology"/>
<evidence type="ECO:0000259" key="10">
    <source>
        <dbReference type="PROSITE" id="PS50893"/>
    </source>
</evidence>
<dbReference type="Gene3D" id="3.40.50.300">
    <property type="entry name" value="P-loop containing nucleotide triphosphate hydrolases"/>
    <property type="match status" value="1"/>
</dbReference>
<evidence type="ECO:0000256" key="1">
    <source>
        <dbReference type="ARBA" id="ARBA00004202"/>
    </source>
</evidence>
<dbReference type="PROSITE" id="PS50893">
    <property type="entry name" value="ABC_TRANSPORTER_2"/>
    <property type="match status" value="1"/>
</dbReference>
<dbReference type="FunFam" id="3.40.50.300:FF:000016">
    <property type="entry name" value="Oligopeptide ABC transporter ATP-binding component"/>
    <property type="match status" value="1"/>
</dbReference>